<comment type="caution">
    <text evidence="3">The sequence shown here is derived from an EMBL/GenBank/DDBJ whole genome shotgun (WGS) entry which is preliminary data.</text>
</comment>
<reference evidence="3 4" key="1">
    <citation type="journal article" date="2016" name="Nat. Commun.">
        <title>Thousands of microbial genomes shed light on interconnected biogeochemical processes in an aquifer system.</title>
        <authorList>
            <person name="Anantharaman K."/>
            <person name="Brown C.T."/>
            <person name="Hug L.A."/>
            <person name="Sharon I."/>
            <person name="Castelle C.J."/>
            <person name="Probst A.J."/>
            <person name="Thomas B.C."/>
            <person name="Singh A."/>
            <person name="Wilkins M.J."/>
            <person name="Karaoz U."/>
            <person name="Brodie E.L."/>
            <person name="Williams K.H."/>
            <person name="Hubbard S.S."/>
            <person name="Banfield J.F."/>
        </authorList>
    </citation>
    <scope>NUCLEOTIDE SEQUENCE [LARGE SCALE GENOMIC DNA]</scope>
</reference>
<protein>
    <recommendedName>
        <fullName evidence="2">AB hydrolase-1 domain-containing protein</fullName>
    </recommendedName>
</protein>
<comment type="similarity">
    <text evidence="1">Belongs to the AB hydrolase superfamily. FUS2 hydrolase family.</text>
</comment>
<evidence type="ECO:0000256" key="1">
    <source>
        <dbReference type="ARBA" id="ARBA00038115"/>
    </source>
</evidence>
<gene>
    <name evidence="3" type="ORF">A3C07_00400</name>
</gene>
<name>A0A1G2KKQ3_9BACT</name>
<evidence type="ECO:0000313" key="4">
    <source>
        <dbReference type="Proteomes" id="UP000179023"/>
    </source>
</evidence>
<dbReference type="Proteomes" id="UP000179023">
    <property type="component" value="Unassembled WGS sequence"/>
</dbReference>
<dbReference type="PANTHER" id="PTHR22946:SF5">
    <property type="entry name" value="PEPTIDASE S9 PROLYL OLIGOPEPTIDASE CATALYTIC DOMAIN-CONTAINING PROTEIN"/>
    <property type="match status" value="1"/>
</dbReference>
<feature type="domain" description="AB hydrolase-1" evidence="2">
    <location>
        <begin position="28"/>
        <end position="130"/>
    </location>
</feature>
<organism evidence="3 4">
    <name type="scientific">Candidatus Sungbacteria bacterium RIFCSPHIGHO2_02_FULL_47_11</name>
    <dbReference type="NCBI Taxonomy" id="1802270"/>
    <lineage>
        <taxon>Bacteria</taxon>
        <taxon>Candidatus Sungiibacteriota</taxon>
    </lineage>
</organism>
<dbReference type="STRING" id="1802270.A3C07_00400"/>
<evidence type="ECO:0000313" key="3">
    <source>
        <dbReference type="EMBL" id="OGZ99853.1"/>
    </source>
</evidence>
<sequence>MQPVEITSGGRTLAGNFFYPADRYDNLPVVLLIHGWASAKERYFGLAEKLSESGFVCLAFDLSGHGKSGGDINTLTREDFLNDVVAAYDFLGRGRGIDAKNITIVGSSWGAYLGALLTSERAVARIALWVPADYPNEGFDAPHILQSGERPKAIKWRAEPRQSDATRALHAIHQFTGGVLIVESGKDEIVPHQTIVNYMQAVADKRQLTHVVMENAPHSLSGHENFIQEFEKILCGWLLQ</sequence>
<dbReference type="EMBL" id="MHQI01000032">
    <property type="protein sequence ID" value="OGZ99853.1"/>
    <property type="molecule type" value="Genomic_DNA"/>
</dbReference>
<dbReference type="SUPFAM" id="SSF53474">
    <property type="entry name" value="alpha/beta-Hydrolases"/>
    <property type="match status" value="1"/>
</dbReference>
<accession>A0A1G2KKQ3</accession>
<evidence type="ECO:0000259" key="2">
    <source>
        <dbReference type="Pfam" id="PF00561"/>
    </source>
</evidence>
<proteinExistence type="inferred from homology"/>
<dbReference type="Pfam" id="PF00561">
    <property type="entry name" value="Abhydrolase_1"/>
    <property type="match status" value="1"/>
</dbReference>
<dbReference type="PANTHER" id="PTHR22946">
    <property type="entry name" value="DIENELACTONE HYDROLASE DOMAIN-CONTAINING PROTEIN-RELATED"/>
    <property type="match status" value="1"/>
</dbReference>
<dbReference type="InterPro" id="IPR050261">
    <property type="entry name" value="FrsA_esterase"/>
</dbReference>
<dbReference type="AlphaFoldDB" id="A0A1G2KKQ3"/>
<dbReference type="InterPro" id="IPR000073">
    <property type="entry name" value="AB_hydrolase_1"/>
</dbReference>
<dbReference type="Gene3D" id="3.40.50.1820">
    <property type="entry name" value="alpha/beta hydrolase"/>
    <property type="match status" value="1"/>
</dbReference>
<dbReference type="InterPro" id="IPR029058">
    <property type="entry name" value="AB_hydrolase_fold"/>
</dbReference>